<keyword evidence="10" id="KW-1043">Host membrane</keyword>
<dbReference type="EMBL" id="MF554717">
    <property type="protein sequence ID" value="ASY03319.1"/>
    <property type="molecule type" value="Viral_cRNA"/>
</dbReference>
<evidence type="ECO:0000313" key="23">
    <source>
        <dbReference type="EMBL" id="ARB07472.1"/>
    </source>
</evidence>
<keyword evidence="16" id="KW-0325">Glycoprotein</keyword>
<evidence type="ECO:0000256" key="3">
    <source>
        <dbReference type="ARBA" id="ARBA00007701"/>
    </source>
</evidence>
<evidence type="ECO:0000256" key="14">
    <source>
        <dbReference type="ARBA" id="ARBA00023136"/>
    </source>
</evidence>
<feature type="disulfide bond" evidence="20">
    <location>
        <begin position="463"/>
        <end position="473"/>
    </location>
</feature>
<name>A0A1V0E113_9MONO</name>
<dbReference type="GO" id="GO:0019031">
    <property type="term" value="C:viral envelope"/>
    <property type="evidence" value="ECO:0007669"/>
    <property type="project" value="UniProtKB-KW"/>
</dbReference>
<evidence type="ECO:0000313" key="24">
    <source>
        <dbReference type="EMBL" id="ASY03319.1"/>
    </source>
</evidence>
<evidence type="ECO:0000256" key="1">
    <source>
        <dbReference type="ARBA" id="ARBA00004208"/>
    </source>
</evidence>
<dbReference type="PIRSF" id="PIRSF001072">
    <property type="entry name" value="Hemagglut-neuramid_paramyxoV"/>
    <property type="match status" value="1"/>
</dbReference>
<evidence type="ECO:0000256" key="13">
    <source>
        <dbReference type="ARBA" id="ARBA00022989"/>
    </source>
</evidence>
<evidence type="ECO:0000256" key="9">
    <source>
        <dbReference type="ARBA" id="ARBA00022844"/>
    </source>
</evidence>
<comment type="function">
    <text evidence="18">Attaches the virus to sialic acid-containing cell receptors and thereby initiating infection. Binding of HN protein to the receptor induces a conformational change that allows the F protein to trigger virion/cell membranes fusion.</text>
</comment>
<evidence type="ECO:0000256" key="12">
    <source>
        <dbReference type="ARBA" id="ARBA00022968"/>
    </source>
</evidence>
<evidence type="ECO:0000256" key="8">
    <source>
        <dbReference type="ARBA" id="ARBA00022804"/>
    </source>
</evidence>
<dbReference type="EMBL" id="KY674925">
    <property type="protein sequence ID" value="ARB07472.1"/>
    <property type="molecule type" value="Viral_cRNA"/>
</dbReference>
<evidence type="ECO:0000256" key="6">
    <source>
        <dbReference type="ARBA" id="ARBA00022581"/>
    </source>
</evidence>
<dbReference type="Gene3D" id="2.120.10.10">
    <property type="match status" value="1"/>
</dbReference>
<dbReference type="GO" id="GO:0020002">
    <property type="term" value="C:host cell plasma membrane"/>
    <property type="evidence" value="ECO:0007669"/>
    <property type="project" value="UniProtKB-SubCell"/>
</dbReference>
<dbReference type="GO" id="GO:0046789">
    <property type="term" value="F:host cell surface receptor binding"/>
    <property type="evidence" value="ECO:0007669"/>
    <property type="project" value="InterPro"/>
</dbReference>
<accession>A0A1V0E113</accession>
<evidence type="ECO:0000256" key="19">
    <source>
        <dbReference type="ARBA" id="ARBA00046688"/>
    </source>
</evidence>
<keyword evidence="12" id="KW-0735">Signal-anchor</keyword>
<evidence type="ECO:0000256" key="20">
    <source>
        <dbReference type="PIRSR" id="PIRSR001072-2"/>
    </source>
</evidence>
<comment type="subcellular location">
    <subcellularLocation>
        <location evidence="2">Host cell membrane</location>
        <topology evidence="2">Single-pass type II membrane protein</topology>
    </subcellularLocation>
    <subcellularLocation>
        <location evidence="1">Virion membrane</location>
        <topology evidence="1">Single-pass type II membrane protein</topology>
    </subcellularLocation>
</comment>
<evidence type="ECO:0000256" key="4">
    <source>
        <dbReference type="ARBA" id="ARBA00022511"/>
    </source>
</evidence>
<comment type="similarity">
    <text evidence="3 21">Belongs to the paramyxoviruses hemagglutinin-neuraminidase family.</text>
</comment>
<evidence type="ECO:0000256" key="7">
    <source>
        <dbReference type="ARBA" id="ARBA00022692"/>
    </source>
</evidence>
<evidence type="ECO:0000256" key="5">
    <source>
        <dbReference type="ARBA" id="ARBA00022546"/>
    </source>
</evidence>
<comment type="subunit">
    <text evidence="19">Homotetramer; composed of disulfide-linked homodimers. Interacts with F protein trimer.</text>
</comment>
<feature type="disulfide bond" evidence="20">
    <location>
        <begin position="535"/>
        <end position="544"/>
    </location>
</feature>
<keyword evidence="5 21" id="KW-0348">Hemagglutinin</keyword>
<protein>
    <submittedName>
        <fullName evidence="23">Hemagglutinin-neuraminidase</fullName>
    </submittedName>
</protein>
<evidence type="ECO:0000256" key="10">
    <source>
        <dbReference type="ARBA" id="ARBA00022870"/>
    </source>
</evidence>
<dbReference type="SUPFAM" id="SSF50939">
    <property type="entry name" value="Sialidases"/>
    <property type="match status" value="1"/>
</dbReference>
<keyword evidence="13 22" id="KW-1133">Transmembrane helix</keyword>
<proteinExistence type="inferred from homology"/>
<dbReference type="GO" id="GO:0055036">
    <property type="term" value="C:virion membrane"/>
    <property type="evidence" value="ECO:0007669"/>
    <property type="project" value="UniProtKB-SubCell"/>
</dbReference>
<feature type="disulfide bond" evidence="20">
    <location>
        <begin position="256"/>
        <end position="269"/>
    </location>
</feature>
<evidence type="ECO:0000256" key="2">
    <source>
        <dbReference type="ARBA" id="ARBA00004336"/>
    </source>
</evidence>
<keyword evidence="15 20" id="KW-1015">Disulfide bond</keyword>
<evidence type="ECO:0000256" key="17">
    <source>
        <dbReference type="ARBA" id="ARBA00023296"/>
    </source>
</evidence>
<evidence type="ECO:0000256" key="16">
    <source>
        <dbReference type="ARBA" id="ARBA00023180"/>
    </source>
</evidence>
<dbReference type="InterPro" id="IPR000665">
    <property type="entry name" value="Hemagglutn/HN"/>
</dbReference>
<dbReference type="GO" id="GO:0004308">
    <property type="term" value="F:exo-alpha-sialidase activity"/>
    <property type="evidence" value="ECO:0007669"/>
    <property type="project" value="InterPro"/>
</dbReference>
<keyword evidence="17" id="KW-1160">Virus entry into host cell</keyword>
<dbReference type="CDD" id="cd15469">
    <property type="entry name" value="HN"/>
    <property type="match status" value="1"/>
</dbReference>
<organism evidence="23">
    <name type="scientific">Human respirovirus 3</name>
    <dbReference type="NCBI Taxonomy" id="11216"/>
    <lineage>
        <taxon>Viruses</taxon>
        <taxon>Riboviria</taxon>
        <taxon>Orthornavirae</taxon>
        <taxon>Negarnaviricota</taxon>
        <taxon>Haploviricotina</taxon>
        <taxon>Monjiviricetes</taxon>
        <taxon>Mononegavirales</taxon>
        <taxon>Paramyxoviridae</taxon>
        <taxon>Feraresvirinae</taxon>
        <taxon>Respirovirus</taxon>
        <taxon>Respirovirus pneumoniae</taxon>
    </lineage>
</organism>
<keyword evidence="8" id="KW-1161">Viral attachment to host cell</keyword>
<evidence type="ECO:0000256" key="22">
    <source>
        <dbReference type="SAM" id="Phobius"/>
    </source>
</evidence>
<keyword evidence="14 22" id="KW-0472">Membrane</keyword>
<dbReference type="Pfam" id="PF00423">
    <property type="entry name" value="HN"/>
    <property type="match status" value="1"/>
</dbReference>
<keyword evidence="6" id="KW-0945">Host-virus interaction</keyword>
<evidence type="ECO:0000256" key="21">
    <source>
        <dbReference type="RuleBase" id="RU004216"/>
    </source>
</evidence>
<dbReference type="GO" id="GO:0046718">
    <property type="term" value="P:symbiont entry into host cell"/>
    <property type="evidence" value="ECO:0007669"/>
    <property type="project" value="UniProtKB-KW"/>
</dbReference>
<dbReference type="GO" id="GO:0019062">
    <property type="term" value="P:virion attachment to host cell"/>
    <property type="evidence" value="ECO:0007669"/>
    <property type="project" value="UniProtKB-KW"/>
</dbReference>
<evidence type="ECO:0000256" key="18">
    <source>
        <dbReference type="ARBA" id="ARBA00025476"/>
    </source>
</evidence>
<reference evidence="23" key="1">
    <citation type="submission" date="2017-04" db="EMBL/GenBank/DDBJ databases">
        <title>Genome sequences of viral positives at UW Virology.</title>
        <authorList>
            <person name="Greninger A.L."/>
            <person name="Makhsous N."/>
            <person name="Kuypers J."/>
            <person name="Shean R.C."/>
            <person name="Jerome K.R."/>
        </authorList>
    </citation>
    <scope>NUCLEOTIDE SEQUENCE</scope>
    <source>
        <strain evidence="24">HPIV3/Seattle/USA/2A8/2009</strain>
        <strain evidence="23">HPIV3/Seattle/USA/9T3/2009</strain>
    </source>
</reference>
<dbReference type="InterPro" id="IPR036278">
    <property type="entry name" value="Sialidase_sf"/>
</dbReference>
<dbReference type="InterPro" id="IPR016285">
    <property type="entry name" value="Hemagglutn-neuramid"/>
</dbReference>
<keyword evidence="4" id="KW-1032">Host cell membrane</keyword>
<evidence type="ECO:0000256" key="11">
    <source>
        <dbReference type="ARBA" id="ARBA00022879"/>
    </source>
</evidence>
<keyword evidence="11 21" id="KW-0261">Viral envelope protein</keyword>
<keyword evidence="9" id="KW-0946">Virion</keyword>
<sequence length="574" mass="64434">MEYWKHTNHGKDAGNELETSTATHGNKLTNKITYILWTITLVLLSIVFIIVLTNSIKSEKARESLLQDINNEFMEVTEKIQVASDNTNDLIQSGVNTRLLTIQSHVQNYIPISLTQQISDLRKFISEITIRNDNQEVPPQRITHDVGIKPLNPDDFWRCTSGLPFLMKTPKIRLMPGPGLLAMPTTVDGCVRTPSLVINDLIYAYTSNLITRGCQDIGKSYQVLQIGIITVNSDLVPDLNPRISHTFNINDNRKSCSLALLNTDVYQLCSTPKVDERSDYASSGIEDIVLDIVNYDGSISTTRFKNNNISFDQPYAALYPSVGPGIYYKGKIIFLGYGGLEHPINENAICNTTGCPGKTQRDCNQASHSPWFSDRRMVNSIIVVDKGLNSVPKLKVWTISMRQNYWGSEGRLLLLGNKIYIYTRSTSWHSKLQLGIIDITDYSDIRIKWTWHNVLSRPGNNECPWGHSCPDGCITGVYTDAYPLNPTGSIVSSVILDSQKSRVNPVITYSTATERVNELAIRNKTLSAGYTTTSCITHYNKGYCFHIVEINHKSLNTFQPMLFKTEIPKSCSQS</sequence>
<feature type="disulfide bond" evidence="20">
    <location>
        <begin position="190"/>
        <end position="214"/>
    </location>
</feature>
<evidence type="ECO:0000256" key="15">
    <source>
        <dbReference type="ARBA" id="ARBA00023157"/>
    </source>
</evidence>
<feature type="transmembrane region" description="Helical" evidence="22">
    <location>
        <begin position="34"/>
        <end position="52"/>
    </location>
</feature>
<keyword evidence="7 22" id="KW-0812">Transmembrane</keyword>